<evidence type="ECO:0000256" key="6">
    <source>
        <dbReference type="RuleBase" id="RU003880"/>
    </source>
</evidence>
<dbReference type="GO" id="GO:0005737">
    <property type="term" value="C:cytoplasm"/>
    <property type="evidence" value="ECO:0007669"/>
    <property type="project" value="InterPro"/>
</dbReference>
<dbReference type="PANTHER" id="PTHR48105">
    <property type="entry name" value="THIOREDOXIN REDUCTASE 1-RELATED-RELATED"/>
    <property type="match status" value="1"/>
</dbReference>
<evidence type="ECO:0000256" key="1">
    <source>
        <dbReference type="ARBA" id="ARBA00022630"/>
    </source>
</evidence>
<evidence type="ECO:0000256" key="5">
    <source>
        <dbReference type="ARBA" id="ARBA00023284"/>
    </source>
</evidence>
<dbReference type="InterPro" id="IPR050097">
    <property type="entry name" value="Ferredoxin-NADP_redctase_2"/>
</dbReference>
<keyword evidence="4" id="KW-1015">Disulfide bond</keyword>
<comment type="caution">
    <text evidence="9">The sequence shown here is derived from an EMBL/GenBank/DDBJ whole genome shotgun (WGS) entry which is preliminary data.</text>
</comment>
<evidence type="ECO:0000256" key="7">
    <source>
        <dbReference type="RuleBase" id="RU003881"/>
    </source>
</evidence>
<dbReference type="GO" id="GO:0004791">
    <property type="term" value="F:thioredoxin-disulfide reductase (NADPH) activity"/>
    <property type="evidence" value="ECO:0007669"/>
    <property type="project" value="UniProtKB-UniRule"/>
</dbReference>
<dbReference type="NCBIfam" id="TIGR01292">
    <property type="entry name" value="TRX_reduct"/>
    <property type="match status" value="1"/>
</dbReference>
<name>A0A937X969_UNCEI</name>
<evidence type="ECO:0000259" key="8">
    <source>
        <dbReference type="Pfam" id="PF07992"/>
    </source>
</evidence>
<keyword evidence="7" id="KW-0521">NADP</keyword>
<evidence type="ECO:0000313" key="10">
    <source>
        <dbReference type="Proteomes" id="UP000748308"/>
    </source>
</evidence>
<dbReference type="Proteomes" id="UP000748308">
    <property type="component" value="Unassembled WGS sequence"/>
</dbReference>
<dbReference type="AlphaFoldDB" id="A0A937X969"/>
<dbReference type="InterPro" id="IPR008255">
    <property type="entry name" value="Pyr_nucl-diS_OxRdtase_2_AS"/>
</dbReference>
<keyword evidence="1 6" id="KW-0285">Flavoprotein</keyword>
<dbReference type="PRINTS" id="PR00469">
    <property type="entry name" value="PNDRDTASEII"/>
</dbReference>
<evidence type="ECO:0000256" key="2">
    <source>
        <dbReference type="ARBA" id="ARBA00022827"/>
    </source>
</evidence>
<keyword evidence="2 6" id="KW-0274">FAD</keyword>
<reference evidence="9" key="1">
    <citation type="submission" date="2019-03" db="EMBL/GenBank/DDBJ databases">
        <title>Lake Tanganyika Metagenome-Assembled Genomes (MAGs).</title>
        <authorList>
            <person name="Tran P."/>
        </authorList>
    </citation>
    <scope>NUCLEOTIDE SEQUENCE</scope>
    <source>
        <strain evidence="9">M_DeepCast_400m_m2_100</strain>
    </source>
</reference>
<comment type="catalytic activity">
    <reaction evidence="6">
        <text>[thioredoxin]-dithiol + NADP(+) = [thioredoxin]-disulfide + NADPH + H(+)</text>
        <dbReference type="Rhea" id="RHEA:20345"/>
        <dbReference type="Rhea" id="RHEA-COMP:10698"/>
        <dbReference type="Rhea" id="RHEA-COMP:10700"/>
        <dbReference type="ChEBI" id="CHEBI:15378"/>
        <dbReference type="ChEBI" id="CHEBI:29950"/>
        <dbReference type="ChEBI" id="CHEBI:50058"/>
        <dbReference type="ChEBI" id="CHEBI:57783"/>
        <dbReference type="ChEBI" id="CHEBI:58349"/>
        <dbReference type="EC" id="1.8.1.9"/>
    </reaction>
</comment>
<dbReference type="Pfam" id="PF07992">
    <property type="entry name" value="Pyr_redox_2"/>
    <property type="match status" value="1"/>
</dbReference>
<dbReference type="SUPFAM" id="SSF51905">
    <property type="entry name" value="FAD/NAD(P)-binding domain"/>
    <property type="match status" value="1"/>
</dbReference>
<protein>
    <recommendedName>
        <fullName evidence="6">Thioredoxin reductase</fullName>
        <ecNumber evidence="6">1.8.1.9</ecNumber>
    </recommendedName>
</protein>
<dbReference type="Gene3D" id="3.50.50.60">
    <property type="entry name" value="FAD/NAD(P)-binding domain"/>
    <property type="match status" value="2"/>
</dbReference>
<dbReference type="PRINTS" id="PR00368">
    <property type="entry name" value="FADPNR"/>
</dbReference>
<dbReference type="EC" id="1.8.1.9" evidence="6"/>
<dbReference type="PROSITE" id="PS00573">
    <property type="entry name" value="PYRIDINE_REDOX_2"/>
    <property type="match status" value="1"/>
</dbReference>
<organism evidence="9 10">
    <name type="scientific">Eiseniibacteriota bacterium</name>
    <dbReference type="NCBI Taxonomy" id="2212470"/>
    <lineage>
        <taxon>Bacteria</taxon>
        <taxon>Candidatus Eiseniibacteriota</taxon>
    </lineage>
</organism>
<sequence>MEKVVVLGTGPAGLTAAIYLARAKLEPLIVDGSEPGGQLMITSEVENFPGFPEGIGGPELMERCRRQAERFGARFRFGRATAVELRSKPLRITLEEGEGLEAEALIISTGASARWLGLPSEKALRGAGVSACATCDGFFFQDKDVLVVGGGDTAIEEGLFLTRFARRVTIVHRRDELRASKYMQERARRNEKISFRWNSVVEEIRDVAAGRVTGVVVRDVQTNERNELAGDGVFIAIGHKPNTELFAGQLDLDENGYLVARPPGSRTRIPGVFACGDVADHRYRQAITAAGSGCMAAVDAERYLGGEPWE</sequence>
<proteinExistence type="inferred from homology"/>
<comment type="subunit">
    <text evidence="6">Homodimer.</text>
</comment>
<accession>A0A937X969</accession>
<feature type="domain" description="FAD/NAD(P)-binding" evidence="8">
    <location>
        <begin position="3"/>
        <end position="293"/>
    </location>
</feature>
<keyword evidence="3 6" id="KW-0560">Oxidoreductase</keyword>
<dbReference type="GO" id="GO:0019430">
    <property type="term" value="P:removal of superoxide radicals"/>
    <property type="evidence" value="ECO:0007669"/>
    <property type="project" value="UniProtKB-UniRule"/>
</dbReference>
<comment type="similarity">
    <text evidence="6">Belongs to the class-II pyridine nucleotide-disulfide oxidoreductase family.</text>
</comment>
<gene>
    <name evidence="9" type="primary">trxB</name>
    <name evidence="9" type="ORF">FJY75_00760</name>
</gene>
<evidence type="ECO:0000313" key="9">
    <source>
        <dbReference type="EMBL" id="MBM3316359.1"/>
    </source>
</evidence>
<comment type="cofactor">
    <cofactor evidence="7">
        <name>FAD</name>
        <dbReference type="ChEBI" id="CHEBI:57692"/>
    </cofactor>
    <text evidence="7">Binds 1 FAD per subunit.</text>
</comment>
<evidence type="ECO:0000256" key="4">
    <source>
        <dbReference type="ARBA" id="ARBA00023157"/>
    </source>
</evidence>
<dbReference type="InterPro" id="IPR036188">
    <property type="entry name" value="FAD/NAD-bd_sf"/>
</dbReference>
<dbReference type="InterPro" id="IPR005982">
    <property type="entry name" value="Thioredox_Rdtase"/>
</dbReference>
<dbReference type="InterPro" id="IPR023753">
    <property type="entry name" value="FAD/NAD-binding_dom"/>
</dbReference>
<evidence type="ECO:0000256" key="3">
    <source>
        <dbReference type="ARBA" id="ARBA00023002"/>
    </source>
</evidence>
<dbReference type="EMBL" id="VGIY01000008">
    <property type="protein sequence ID" value="MBM3316359.1"/>
    <property type="molecule type" value="Genomic_DNA"/>
</dbReference>
<keyword evidence="5 6" id="KW-0676">Redox-active center</keyword>